<dbReference type="KEGG" id="vcn:VOLCADRAFT_108633"/>
<sequence length="127" mass="13513">MEQMYENARHGGNLVWVAAAGQEVEDAVEHVVEDPPRVTQNFVSQALVNVLGLFVRPAAFLRVLLTDGGSAPILGQAVLRLKLGPIRINLPAIVLSALASAADVIVGIDSLERYGADMNLGKNTLTI</sequence>
<dbReference type="InParanoid" id="D8ULG3"/>
<dbReference type="GeneID" id="9621345"/>
<accession>D8ULG3</accession>
<evidence type="ECO:0000313" key="1">
    <source>
        <dbReference type="EMBL" id="EFJ39435.1"/>
    </source>
</evidence>
<name>D8ULG3_VOLCA</name>
<dbReference type="Proteomes" id="UP000001058">
    <property type="component" value="Unassembled WGS sequence"/>
</dbReference>
<dbReference type="Gene3D" id="2.40.70.10">
    <property type="entry name" value="Acid Proteases"/>
    <property type="match status" value="1"/>
</dbReference>
<dbReference type="RefSeq" id="XP_002959499.1">
    <property type="nucleotide sequence ID" value="XM_002959453.1"/>
</dbReference>
<dbReference type="InterPro" id="IPR021109">
    <property type="entry name" value="Peptidase_aspartic_dom_sf"/>
</dbReference>
<dbReference type="EMBL" id="GL378573">
    <property type="protein sequence ID" value="EFJ39435.1"/>
    <property type="molecule type" value="Genomic_DNA"/>
</dbReference>
<evidence type="ECO:0000313" key="2">
    <source>
        <dbReference type="Proteomes" id="UP000001058"/>
    </source>
</evidence>
<organism evidence="2">
    <name type="scientific">Volvox carteri f. nagariensis</name>
    <dbReference type="NCBI Taxonomy" id="3068"/>
    <lineage>
        <taxon>Eukaryota</taxon>
        <taxon>Viridiplantae</taxon>
        <taxon>Chlorophyta</taxon>
        <taxon>core chlorophytes</taxon>
        <taxon>Chlorophyceae</taxon>
        <taxon>CS clade</taxon>
        <taxon>Chlamydomonadales</taxon>
        <taxon>Volvocaceae</taxon>
        <taxon>Volvox</taxon>
    </lineage>
</organism>
<reference evidence="1 2" key="1">
    <citation type="journal article" date="2010" name="Science">
        <title>Genomic analysis of organismal complexity in the multicellular green alga Volvox carteri.</title>
        <authorList>
            <person name="Prochnik S.E."/>
            <person name="Umen J."/>
            <person name="Nedelcu A.M."/>
            <person name="Hallmann A."/>
            <person name="Miller S.M."/>
            <person name="Nishii I."/>
            <person name="Ferris P."/>
            <person name="Kuo A."/>
            <person name="Mitros T."/>
            <person name="Fritz-Laylin L.K."/>
            <person name="Hellsten U."/>
            <person name="Chapman J."/>
            <person name="Simakov O."/>
            <person name="Rensing S.A."/>
            <person name="Terry A."/>
            <person name="Pangilinan J."/>
            <person name="Kapitonov V."/>
            <person name="Jurka J."/>
            <person name="Salamov A."/>
            <person name="Shapiro H."/>
            <person name="Schmutz J."/>
            <person name="Grimwood J."/>
            <person name="Lindquist E."/>
            <person name="Lucas S."/>
            <person name="Grigoriev I.V."/>
            <person name="Schmitt R."/>
            <person name="Kirk D."/>
            <person name="Rokhsar D.S."/>
        </authorList>
    </citation>
    <scope>NUCLEOTIDE SEQUENCE [LARGE SCALE GENOMIC DNA]</scope>
    <source>
        <strain evidence="2">f. Nagariensis / Eve</strain>
    </source>
</reference>
<gene>
    <name evidence="1" type="ORF">VOLCADRAFT_108633</name>
</gene>
<protein>
    <submittedName>
        <fullName evidence="1">Uncharacterized protein</fullName>
    </submittedName>
</protein>
<keyword evidence="2" id="KW-1185">Reference proteome</keyword>
<proteinExistence type="predicted"/>
<dbReference type="OrthoDB" id="559569at2759"/>
<dbReference type="AlphaFoldDB" id="D8ULG3"/>